<name>A0A0E9RXA9_ANGAN</name>
<feature type="region of interest" description="Disordered" evidence="1">
    <location>
        <begin position="1"/>
        <end position="26"/>
    </location>
</feature>
<proteinExistence type="predicted"/>
<organism evidence="2">
    <name type="scientific">Anguilla anguilla</name>
    <name type="common">European freshwater eel</name>
    <name type="synonym">Muraena anguilla</name>
    <dbReference type="NCBI Taxonomy" id="7936"/>
    <lineage>
        <taxon>Eukaryota</taxon>
        <taxon>Metazoa</taxon>
        <taxon>Chordata</taxon>
        <taxon>Craniata</taxon>
        <taxon>Vertebrata</taxon>
        <taxon>Euteleostomi</taxon>
        <taxon>Actinopterygii</taxon>
        <taxon>Neopterygii</taxon>
        <taxon>Teleostei</taxon>
        <taxon>Anguilliformes</taxon>
        <taxon>Anguillidae</taxon>
        <taxon>Anguilla</taxon>
    </lineage>
</organism>
<evidence type="ECO:0000313" key="2">
    <source>
        <dbReference type="EMBL" id="JAH33776.1"/>
    </source>
</evidence>
<protein>
    <submittedName>
        <fullName evidence="2">Uncharacterized protein</fullName>
    </submittedName>
</protein>
<evidence type="ECO:0000256" key="1">
    <source>
        <dbReference type="SAM" id="MobiDB-lite"/>
    </source>
</evidence>
<sequence>MEDHVSQMARRTKPDKKNKKKRQSRGDRIIQLLPMLLKLQKNVTVRKIHFLTVFSVHNIRYSSSKMITKLYIYTFYIDILFPFKYI</sequence>
<reference evidence="2" key="1">
    <citation type="submission" date="2014-11" db="EMBL/GenBank/DDBJ databases">
        <authorList>
            <person name="Amaro Gonzalez C."/>
        </authorList>
    </citation>
    <scope>NUCLEOTIDE SEQUENCE</scope>
</reference>
<feature type="compositionally biased region" description="Basic residues" evidence="1">
    <location>
        <begin position="10"/>
        <end position="23"/>
    </location>
</feature>
<dbReference type="AlphaFoldDB" id="A0A0E9RXA9"/>
<accession>A0A0E9RXA9</accession>
<reference evidence="2" key="2">
    <citation type="journal article" date="2015" name="Fish Shellfish Immunol.">
        <title>Early steps in the European eel (Anguilla anguilla)-Vibrio vulnificus interaction in the gills: Role of the RtxA13 toxin.</title>
        <authorList>
            <person name="Callol A."/>
            <person name="Pajuelo D."/>
            <person name="Ebbesson L."/>
            <person name="Teles M."/>
            <person name="MacKenzie S."/>
            <person name="Amaro C."/>
        </authorList>
    </citation>
    <scope>NUCLEOTIDE SEQUENCE</scope>
</reference>
<dbReference type="EMBL" id="GBXM01074801">
    <property type="protein sequence ID" value="JAH33776.1"/>
    <property type="molecule type" value="Transcribed_RNA"/>
</dbReference>